<dbReference type="InterPro" id="IPR052050">
    <property type="entry name" value="SecEffector_AnkRepeat"/>
</dbReference>
<dbReference type="InterPro" id="IPR002110">
    <property type="entry name" value="Ankyrin_rpt"/>
</dbReference>
<gene>
    <name evidence="1" type="ORF">DFA_04370</name>
</gene>
<dbReference type="AlphaFoldDB" id="F4PPD9"/>
<dbReference type="Gene3D" id="1.25.40.20">
    <property type="entry name" value="Ankyrin repeat-containing domain"/>
    <property type="match status" value="1"/>
</dbReference>
<proteinExistence type="predicted"/>
<reference evidence="2" key="1">
    <citation type="journal article" date="2011" name="Genome Res.">
        <title>Phylogeny-wide analysis of social amoeba genomes highlights ancient origins for complex intercellular communication.</title>
        <authorList>
            <person name="Heidel A.J."/>
            <person name="Lawal H.M."/>
            <person name="Felder M."/>
            <person name="Schilde C."/>
            <person name="Helps N.R."/>
            <person name="Tunggal B."/>
            <person name="Rivero F."/>
            <person name="John U."/>
            <person name="Schleicher M."/>
            <person name="Eichinger L."/>
            <person name="Platzer M."/>
            <person name="Noegel A.A."/>
            <person name="Schaap P."/>
            <person name="Gloeckner G."/>
        </authorList>
    </citation>
    <scope>NUCLEOTIDE SEQUENCE [LARGE SCALE GENOMIC DNA]</scope>
    <source>
        <strain evidence="2">SH3</strain>
    </source>
</reference>
<evidence type="ECO:0000313" key="1">
    <source>
        <dbReference type="EMBL" id="EGG22252.1"/>
    </source>
</evidence>
<dbReference type="Pfam" id="PF12796">
    <property type="entry name" value="Ank_2"/>
    <property type="match status" value="2"/>
</dbReference>
<accession>F4PPD9</accession>
<name>F4PPD9_CACFS</name>
<dbReference type="KEGG" id="dfa:DFA_04370"/>
<sequence>MTSTTFHCIFRSIYIRHLIFNHISDISKQLNHHDGKERRSLKGRDIIKLPDLGMISRYAMPWNFQSHYLPKDIHQILPERRKRVINQYCLHRNATLDTLEHLLEWSTVIGFDWKYLKRTSIGDMRNQEILEYIIKRCPADGQNDFLVWALNNACMNGYLSTVKLIDSFKLSPLNGKPMETACCKGFIDIVKYLHENRTERCSIKAMDSAAIGNHLEVVKFLHFNRTEGCSKDALYFSSQHGHFEVVKFLHQHRSEFTGATTDAIDRAAENGHIDVVKFLHFNRSEGATTKAMDLAAQNGHIEIVKFLHFNRSEGATTKAMDWASKNGHTEIVKFLHFNRSEGCTSKALMYACERGNENFNQETLQTASIHGQFEIVKMILSQSIDKLVKLSIKSLFLKINSETDHFEVGQLLENHLKQQDNQEEECKHVGTRKIN</sequence>
<dbReference type="GeneID" id="14874617"/>
<dbReference type="SUPFAM" id="SSF48403">
    <property type="entry name" value="Ankyrin repeat"/>
    <property type="match status" value="1"/>
</dbReference>
<dbReference type="Proteomes" id="UP000007797">
    <property type="component" value="Unassembled WGS sequence"/>
</dbReference>
<dbReference type="STRING" id="1054147.F4PPD9"/>
<dbReference type="PANTHER" id="PTHR46586:SF3">
    <property type="entry name" value="ANKYRIN REPEAT-CONTAINING PROTEIN"/>
    <property type="match status" value="1"/>
</dbReference>
<dbReference type="EMBL" id="GL883009">
    <property type="protein sequence ID" value="EGG22252.1"/>
    <property type="molecule type" value="Genomic_DNA"/>
</dbReference>
<organism evidence="1 2">
    <name type="scientific">Cavenderia fasciculata</name>
    <name type="common">Slime mold</name>
    <name type="synonym">Dictyostelium fasciculatum</name>
    <dbReference type="NCBI Taxonomy" id="261658"/>
    <lineage>
        <taxon>Eukaryota</taxon>
        <taxon>Amoebozoa</taxon>
        <taxon>Evosea</taxon>
        <taxon>Eumycetozoa</taxon>
        <taxon>Dictyostelia</taxon>
        <taxon>Acytosteliales</taxon>
        <taxon>Cavenderiaceae</taxon>
        <taxon>Cavenderia</taxon>
    </lineage>
</organism>
<evidence type="ECO:0008006" key="3">
    <source>
        <dbReference type="Google" id="ProtNLM"/>
    </source>
</evidence>
<protein>
    <recommendedName>
        <fullName evidence="3">Ankyrin repeat-containing protein</fullName>
    </recommendedName>
</protein>
<dbReference type="OrthoDB" id="2163089at2759"/>
<dbReference type="InterPro" id="IPR036770">
    <property type="entry name" value="Ankyrin_rpt-contain_sf"/>
</dbReference>
<keyword evidence="2" id="KW-1185">Reference proteome</keyword>
<dbReference type="PANTHER" id="PTHR46586">
    <property type="entry name" value="ANKYRIN REPEAT-CONTAINING PROTEIN"/>
    <property type="match status" value="1"/>
</dbReference>
<dbReference type="RefSeq" id="XP_004360103.1">
    <property type="nucleotide sequence ID" value="XM_004360046.1"/>
</dbReference>
<evidence type="ECO:0000313" key="2">
    <source>
        <dbReference type="Proteomes" id="UP000007797"/>
    </source>
</evidence>